<dbReference type="PANTHER" id="PTHR16228:SF7">
    <property type="entry name" value="SLC41A_MGTE INTEGRAL MEMBRANE DOMAIN-CONTAINING PROTEIN"/>
    <property type="match status" value="1"/>
</dbReference>
<sequence>MEARQDAWRIYRESLPILVVSLAGGIFAGSVLGSAGMTEGFERFPGLLLLLPAFLATRGNVYGAMGARISSGLHQGMIDPEFSWDRRLVNAVVASFINGIGISVVIAVLSWGILHALGRESARLVELVGIMLVSGVLTSVTLIFGLLGLVFASYKYGLDPDNLIGPIVTTLGDIFGVVFLFVAITVVGGIF</sequence>
<feature type="transmembrane region" description="Helical" evidence="9">
    <location>
        <begin position="163"/>
        <end position="190"/>
    </location>
</feature>
<dbReference type="InterPro" id="IPR036739">
    <property type="entry name" value="SLC41_membr_dom_sf"/>
</dbReference>
<keyword evidence="5" id="KW-0460">Magnesium</keyword>
<evidence type="ECO:0000256" key="8">
    <source>
        <dbReference type="ARBA" id="ARBA00023136"/>
    </source>
</evidence>
<dbReference type="Pfam" id="PF01769">
    <property type="entry name" value="MgtE"/>
    <property type="match status" value="1"/>
</dbReference>
<dbReference type="eggNOG" id="arCOG00624">
    <property type="taxonomic scope" value="Archaea"/>
</dbReference>
<dbReference type="PANTHER" id="PTHR16228">
    <property type="entry name" value="DIVALENT CATION TRANSPORTER SOLUTE CARRIER FAMILY 41"/>
    <property type="match status" value="1"/>
</dbReference>
<evidence type="ECO:0000313" key="12">
    <source>
        <dbReference type="Proteomes" id="UP000011511"/>
    </source>
</evidence>
<evidence type="ECO:0000256" key="2">
    <source>
        <dbReference type="ARBA" id="ARBA00009749"/>
    </source>
</evidence>
<keyword evidence="7" id="KW-0406">Ion transport</keyword>
<evidence type="ECO:0000256" key="7">
    <source>
        <dbReference type="ARBA" id="ARBA00023065"/>
    </source>
</evidence>
<dbReference type="PATRIC" id="fig|1227494.3.peg.3056"/>
<accession>L9ZHS1</accession>
<comment type="similarity">
    <text evidence="2">Belongs to the SLC41A transporter family.</text>
</comment>
<evidence type="ECO:0000256" key="4">
    <source>
        <dbReference type="ARBA" id="ARBA00022692"/>
    </source>
</evidence>
<feature type="transmembrane region" description="Helical" evidence="9">
    <location>
        <begin position="124"/>
        <end position="151"/>
    </location>
</feature>
<evidence type="ECO:0000259" key="10">
    <source>
        <dbReference type="Pfam" id="PF01769"/>
    </source>
</evidence>
<dbReference type="AlphaFoldDB" id="L9ZHS1"/>
<evidence type="ECO:0000256" key="1">
    <source>
        <dbReference type="ARBA" id="ARBA00004141"/>
    </source>
</evidence>
<evidence type="ECO:0000256" key="5">
    <source>
        <dbReference type="ARBA" id="ARBA00022842"/>
    </source>
</evidence>
<gene>
    <name evidence="11" type="ORF">C485_15185</name>
</gene>
<dbReference type="SUPFAM" id="SSF161093">
    <property type="entry name" value="MgtE membrane domain-like"/>
    <property type="match status" value="1"/>
</dbReference>
<keyword evidence="3" id="KW-0813">Transport</keyword>
<dbReference type="RefSeq" id="WP_007110275.1">
    <property type="nucleotide sequence ID" value="NZ_AOIK01000035.1"/>
</dbReference>
<keyword evidence="12" id="KW-1185">Reference proteome</keyword>
<evidence type="ECO:0000313" key="11">
    <source>
        <dbReference type="EMBL" id="ELY84713.1"/>
    </source>
</evidence>
<dbReference type="Gene3D" id="1.10.357.20">
    <property type="entry name" value="SLC41 divalent cation transporters, integral membrane domain"/>
    <property type="match status" value="1"/>
</dbReference>
<dbReference type="EMBL" id="AOIK01000035">
    <property type="protein sequence ID" value="ELY84713.1"/>
    <property type="molecule type" value="Genomic_DNA"/>
</dbReference>
<dbReference type="GO" id="GO:0008324">
    <property type="term" value="F:monoatomic cation transmembrane transporter activity"/>
    <property type="evidence" value="ECO:0007669"/>
    <property type="project" value="InterPro"/>
</dbReference>
<protein>
    <submittedName>
        <fullName evidence="11">MgtE integral membrane region</fullName>
    </submittedName>
</protein>
<evidence type="ECO:0000256" key="9">
    <source>
        <dbReference type="SAM" id="Phobius"/>
    </source>
</evidence>
<name>L9ZHS1_NATA2</name>
<keyword evidence="6 9" id="KW-1133">Transmembrane helix</keyword>
<proteinExistence type="inferred from homology"/>
<feature type="transmembrane region" description="Helical" evidence="9">
    <location>
        <begin position="89"/>
        <end position="112"/>
    </location>
</feature>
<feature type="transmembrane region" description="Helical" evidence="9">
    <location>
        <begin position="15"/>
        <end position="35"/>
    </location>
</feature>
<evidence type="ECO:0000256" key="6">
    <source>
        <dbReference type="ARBA" id="ARBA00022989"/>
    </source>
</evidence>
<comment type="caution">
    <text evidence="11">The sequence shown here is derived from an EMBL/GenBank/DDBJ whole genome shotgun (WGS) entry which is preliminary data.</text>
</comment>
<organism evidence="11 12">
    <name type="scientific">Natrinema altunense (strain JCM 12890 / CGMCC 1.3731 / AJ2)</name>
    <dbReference type="NCBI Taxonomy" id="1227494"/>
    <lineage>
        <taxon>Archaea</taxon>
        <taxon>Methanobacteriati</taxon>
        <taxon>Methanobacteriota</taxon>
        <taxon>Stenosarchaea group</taxon>
        <taxon>Halobacteria</taxon>
        <taxon>Halobacteriales</taxon>
        <taxon>Natrialbaceae</taxon>
        <taxon>Natrinema</taxon>
    </lineage>
</organism>
<dbReference type="InterPro" id="IPR006667">
    <property type="entry name" value="SLC41_membr_dom"/>
</dbReference>
<keyword evidence="4 9" id="KW-0812">Transmembrane</keyword>
<comment type="subcellular location">
    <subcellularLocation>
        <location evidence="1">Membrane</location>
        <topology evidence="1">Multi-pass membrane protein</topology>
    </subcellularLocation>
</comment>
<dbReference type="Proteomes" id="UP000011511">
    <property type="component" value="Unassembled WGS sequence"/>
</dbReference>
<dbReference type="GO" id="GO:0016020">
    <property type="term" value="C:membrane"/>
    <property type="evidence" value="ECO:0007669"/>
    <property type="project" value="UniProtKB-SubCell"/>
</dbReference>
<feature type="transmembrane region" description="Helical" evidence="9">
    <location>
        <begin position="47"/>
        <end position="69"/>
    </location>
</feature>
<keyword evidence="8 9" id="KW-0472">Membrane</keyword>
<evidence type="ECO:0000256" key="3">
    <source>
        <dbReference type="ARBA" id="ARBA00022448"/>
    </source>
</evidence>
<feature type="domain" description="SLC41A/MgtE integral membrane" evidence="10">
    <location>
        <begin position="52"/>
        <end position="182"/>
    </location>
</feature>
<reference evidence="11 12" key="1">
    <citation type="journal article" date="2014" name="PLoS Genet.">
        <title>Phylogenetically driven sequencing of extremely halophilic archaea reveals strategies for static and dynamic osmo-response.</title>
        <authorList>
            <person name="Becker E.A."/>
            <person name="Seitzer P.M."/>
            <person name="Tritt A."/>
            <person name="Larsen D."/>
            <person name="Krusor M."/>
            <person name="Yao A.I."/>
            <person name="Wu D."/>
            <person name="Madern D."/>
            <person name="Eisen J.A."/>
            <person name="Darling A.E."/>
            <person name="Facciotti M.T."/>
        </authorList>
    </citation>
    <scope>NUCLEOTIDE SEQUENCE [LARGE SCALE GENOMIC DNA]</scope>
    <source>
        <strain evidence="11 12">JCM 12890</strain>
    </source>
</reference>
<dbReference type="InterPro" id="IPR045349">
    <property type="entry name" value="SLC41A1-3"/>
</dbReference>